<evidence type="ECO:0000256" key="2">
    <source>
        <dbReference type="SAM" id="MobiDB-lite"/>
    </source>
</evidence>
<sequence>MSLEESLFSLLICFLPGLALPVVATDISLNYEMFGIDVFAPIEQIKKAYHRLALLTDSDKLAKASVQAKAEADERMKELNNAYEVLANDRKRALHDTTLPSGAFTRPARSSQGQPHQAPAKPHSTSPPMKASQSPSNPTSHQQELQQKAASNTSAYGPTQPPHSRYTAPPRPRSSRTASSYGPGRPLYARHDTPS</sequence>
<dbReference type="CDD" id="cd06257">
    <property type="entry name" value="DnaJ"/>
    <property type="match status" value="1"/>
</dbReference>
<dbReference type="AlphaFoldDB" id="A0A9P4LRR3"/>
<evidence type="ECO:0000313" key="5">
    <source>
        <dbReference type="EMBL" id="KAF2035628.1"/>
    </source>
</evidence>
<organism evidence="5 6">
    <name type="scientific">Setomelanomma holmii</name>
    <dbReference type="NCBI Taxonomy" id="210430"/>
    <lineage>
        <taxon>Eukaryota</taxon>
        <taxon>Fungi</taxon>
        <taxon>Dikarya</taxon>
        <taxon>Ascomycota</taxon>
        <taxon>Pezizomycotina</taxon>
        <taxon>Dothideomycetes</taxon>
        <taxon>Pleosporomycetidae</taxon>
        <taxon>Pleosporales</taxon>
        <taxon>Pleosporineae</taxon>
        <taxon>Phaeosphaeriaceae</taxon>
        <taxon>Setomelanomma</taxon>
    </lineage>
</organism>
<proteinExistence type="predicted"/>
<name>A0A9P4LRR3_9PLEO</name>
<dbReference type="Proteomes" id="UP000799777">
    <property type="component" value="Unassembled WGS sequence"/>
</dbReference>
<dbReference type="PRINTS" id="PR00625">
    <property type="entry name" value="JDOMAIN"/>
</dbReference>
<keyword evidence="6" id="KW-1185">Reference proteome</keyword>
<dbReference type="PANTHER" id="PTHR24074">
    <property type="entry name" value="CO-CHAPERONE PROTEIN DJLA"/>
    <property type="match status" value="1"/>
</dbReference>
<dbReference type="PROSITE" id="PS50076">
    <property type="entry name" value="DNAJ_2"/>
    <property type="match status" value="1"/>
</dbReference>
<dbReference type="InterPro" id="IPR036869">
    <property type="entry name" value="J_dom_sf"/>
</dbReference>
<evidence type="ECO:0000259" key="4">
    <source>
        <dbReference type="PROSITE" id="PS50076"/>
    </source>
</evidence>
<dbReference type="SUPFAM" id="SSF46565">
    <property type="entry name" value="Chaperone J-domain"/>
    <property type="match status" value="1"/>
</dbReference>
<comment type="caution">
    <text evidence="5">The sequence shown here is derived from an EMBL/GenBank/DDBJ whole genome shotgun (WGS) entry which is preliminary data.</text>
</comment>
<dbReference type="EMBL" id="ML978157">
    <property type="protein sequence ID" value="KAF2035628.1"/>
    <property type="molecule type" value="Genomic_DNA"/>
</dbReference>
<dbReference type="SMART" id="SM00271">
    <property type="entry name" value="DnaJ"/>
    <property type="match status" value="1"/>
</dbReference>
<reference evidence="5" key="1">
    <citation type="journal article" date="2020" name="Stud. Mycol.">
        <title>101 Dothideomycetes genomes: a test case for predicting lifestyles and emergence of pathogens.</title>
        <authorList>
            <person name="Haridas S."/>
            <person name="Albert R."/>
            <person name="Binder M."/>
            <person name="Bloem J."/>
            <person name="Labutti K."/>
            <person name="Salamov A."/>
            <person name="Andreopoulos B."/>
            <person name="Baker S."/>
            <person name="Barry K."/>
            <person name="Bills G."/>
            <person name="Bluhm B."/>
            <person name="Cannon C."/>
            <person name="Castanera R."/>
            <person name="Culley D."/>
            <person name="Daum C."/>
            <person name="Ezra D."/>
            <person name="Gonzalez J."/>
            <person name="Henrissat B."/>
            <person name="Kuo A."/>
            <person name="Liang C."/>
            <person name="Lipzen A."/>
            <person name="Lutzoni F."/>
            <person name="Magnuson J."/>
            <person name="Mondo S."/>
            <person name="Nolan M."/>
            <person name="Ohm R."/>
            <person name="Pangilinan J."/>
            <person name="Park H.-J."/>
            <person name="Ramirez L."/>
            <person name="Alfaro M."/>
            <person name="Sun H."/>
            <person name="Tritt A."/>
            <person name="Yoshinaga Y."/>
            <person name="Zwiers L.-H."/>
            <person name="Turgeon B."/>
            <person name="Goodwin S."/>
            <person name="Spatafora J."/>
            <person name="Crous P."/>
            <person name="Grigoriev I."/>
        </authorList>
    </citation>
    <scope>NUCLEOTIDE SEQUENCE</scope>
    <source>
        <strain evidence="5">CBS 110217</strain>
    </source>
</reference>
<keyword evidence="3" id="KW-0732">Signal</keyword>
<accession>A0A9P4LRR3</accession>
<dbReference type="Gene3D" id="1.10.287.110">
    <property type="entry name" value="DnaJ domain"/>
    <property type="match status" value="1"/>
</dbReference>
<protein>
    <recommendedName>
        <fullName evidence="4">J domain-containing protein</fullName>
    </recommendedName>
</protein>
<evidence type="ECO:0000256" key="3">
    <source>
        <dbReference type="SAM" id="SignalP"/>
    </source>
</evidence>
<feature type="compositionally biased region" description="Polar residues" evidence="2">
    <location>
        <begin position="123"/>
        <end position="157"/>
    </location>
</feature>
<feature type="coiled-coil region" evidence="1">
    <location>
        <begin position="62"/>
        <end position="96"/>
    </location>
</feature>
<evidence type="ECO:0000256" key="1">
    <source>
        <dbReference type="SAM" id="Coils"/>
    </source>
</evidence>
<dbReference type="InterPro" id="IPR001623">
    <property type="entry name" value="DnaJ_domain"/>
</dbReference>
<dbReference type="InterPro" id="IPR050817">
    <property type="entry name" value="DjlA_DnaK_co-chaperone"/>
</dbReference>
<feature type="signal peptide" evidence="3">
    <location>
        <begin position="1"/>
        <end position="19"/>
    </location>
</feature>
<dbReference type="OrthoDB" id="10250354at2759"/>
<evidence type="ECO:0000313" key="6">
    <source>
        <dbReference type="Proteomes" id="UP000799777"/>
    </source>
</evidence>
<feature type="domain" description="J" evidence="4">
    <location>
        <begin position="29"/>
        <end position="99"/>
    </location>
</feature>
<feature type="region of interest" description="Disordered" evidence="2">
    <location>
        <begin position="99"/>
        <end position="195"/>
    </location>
</feature>
<gene>
    <name evidence="5" type="ORF">EK21DRAFT_84659</name>
</gene>
<keyword evidence="1" id="KW-0175">Coiled coil</keyword>
<dbReference type="Pfam" id="PF00226">
    <property type="entry name" value="DnaJ"/>
    <property type="match status" value="1"/>
</dbReference>
<feature type="chain" id="PRO_5040349508" description="J domain-containing protein" evidence="3">
    <location>
        <begin position="20"/>
        <end position="195"/>
    </location>
</feature>